<dbReference type="HOGENOM" id="CLU_2793219_0_0_1"/>
<keyword evidence="2" id="KW-1185">Reference proteome</keyword>
<dbReference type="Proteomes" id="UP000008144">
    <property type="component" value="Chromosome 14"/>
</dbReference>
<evidence type="ECO:0000313" key="1">
    <source>
        <dbReference type="Ensembl" id="ENSCINP00000034956.1"/>
    </source>
</evidence>
<protein>
    <submittedName>
        <fullName evidence="1">Uncharacterized protein</fullName>
    </submittedName>
</protein>
<sequence length="68" mass="7708">MESCRSAVPLSRFSISALRRSTSLNWKATVEFNFSSKLDLSALTEILLLCFMSFASRFQVALFCHHGF</sequence>
<dbReference type="AlphaFoldDB" id="H2XZ72"/>
<dbReference type="InParanoid" id="H2XZ72"/>
<name>H2XZ72_CIOIN</name>
<reference evidence="1" key="4">
    <citation type="submission" date="2025-09" db="UniProtKB">
        <authorList>
            <consortium name="Ensembl"/>
        </authorList>
    </citation>
    <scope>IDENTIFICATION</scope>
</reference>
<evidence type="ECO:0000313" key="2">
    <source>
        <dbReference type="Proteomes" id="UP000008144"/>
    </source>
</evidence>
<reference evidence="2" key="1">
    <citation type="journal article" date="2002" name="Science">
        <title>The draft genome of Ciona intestinalis: insights into chordate and vertebrate origins.</title>
        <authorList>
            <person name="Dehal P."/>
            <person name="Satou Y."/>
            <person name="Campbell R.K."/>
            <person name="Chapman J."/>
            <person name="Degnan B."/>
            <person name="De Tomaso A."/>
            <person name="Davidson B."/>
            <person name="Di Gregorio A."/>
            <person name="Gelpke M."/>
            <person name="Goodstein D.M."/>
            <person name="Harafuji N."/>
            <person name="Hastings K.E."/>
            <person name="Ho I."/>
            <person name="Hotta K."/>
            <person name="Huang W."/>
            <person name="Kawashima T."/>
            <person name="Lemaire P."/>
            <person name="Martinez D."/>
            <person name="Meinertzhagen I.A."/>
            <person name="Necula S."/>
            <person name="Nonaka M."/>
            <person name="Putnam N."/>
            <person name="Rash S."/>
            <person name="Saiga H."/>
            <person name="Satake M."/>
            <person name="Terry A."/>
            <person name="Yamada L."/>
            <person name="Wang H.G."/>
            <person name="Awazu S."/>
            <person name="Azumi K."/>
            <person name="Boore J."/>
            <person name="Branno M."/>
            <person name="Chin-Bow S."/>
            <person name="DeSantis R."/>
            <person name="Doyle S."/>
            <person name="Francino P."/>
            <person name="Keys D.N."/>
            <person name="Haga S."/>
            <person name="Hayashi H."/>
            <person name="Hino K."/>
            <person name="Imai K.S."/>
            <person name="Inaba K."/>
            <person name="Kano S."/>
            <person name="Kobayashi K."/>
            <person name="Kobayashi M."/>
            <person name="Lee B.I."/>
            <person name="Makabe K.W."/>
            <person name="Manohar C."/>
            <person name="Matassi G."/>
            <person name="Medina M."/>
            <person name="Mochizuki Y."/>
            <person name="Mount S."/>
            <person name="Morishita T."/>
            <person name="Miura S."/>
            <person name="Nakayama A."/>
            <person name="Nishizaka S."/>
            <person name="Nomoto H."/>
            <person name="Ohta F."/>
            <person name="Oishi K."/>
            <person name="Rigoutsos I."/>
            <person name="Sano M."/>
            <person name="Sasaki A."/>
            <person name="Sasakura Y."/>
            <person name="Shoguchi E."/>
            <person name="Shin-i T."/>
            <person name="Spagnuolo A."/>
            <person name="Stainier D."/>
            <person name="Suzuki M.M."/>
            <person name="Tassy O."/>
            <person name="Takatori N."/>
            <person name="Tokuoka M."/>
            <person name="Yagi K."/>
            <person name="Yoshizaki F."/>
            <person name="Wada S."/>
            <person name="Zhang C."/>
            <person name="Hyatt P.D."/>
            <person name="Larimer F."/>
            <person name="Detter C."/>
            <person name="Doggett N."/>
            <person name="Glavina T."/>
            <person name="Hawkins T."/>
            <person name="Richardson P."/>
            <person name="Lucas S."/>
            <person name="Kohara Y."/>
            <person name="Levine M."/>
            <person name="Satoh N."/>
            <person name="Rokhsar D.S."/>
        </authorList>
    </citation>
    <scope>NUCLEOTIDE SEQUENCE [LARGE SCALE GENOMIC DNA]</scope>
</reference>
<reference evidence="1" key="2">
    <citation type="journal article" date="2008" name="Genome Biol.">
        <title>Improved genome assembly and evidence-based global gene model set for the chordate Ciona intestinalis: new insight into intron and operon populations.</title>
        <authorList>
            <person name="Satou Y."/>
            <person name="Mineta K."/>
            <person name="Ogasawara M."/>
            <person name="Sasakura Y."/>
            <person name="Shoguchi E."/>
            <person name="Ueno K."/>
            <person name="Yamada L."/>
            <person name="Matsumoto J."/>
            <person name="Wasserscheid J."/>
            <person name="Dewar K."/>
            <person name="Wiley G.B."/>
            <person name="Macmil S.L."/>
            <person name="Roe B.A."/>
            <person name="Zeller R.W."/>
            <person name="Hastings K.E."/>
            <person name="Lemaire P."/>
            <person name="Lindquist E."/>
            <person name="Endo T."/>
            <person name="Hotta K."/>
            <person name="Inaba K."/>
        </authorList>
    </citation>
    <scope>NUCLEOTIDE SEQUENCE [LARGE SCALE GENOMIC DNA]</scope>
    <source>
        <strain evidence="1">wild type</strain>
    </source>
</reference>
<proteinExistence type="predicted"/>
<accession>H2XZ72</accession>
<dbReference type="EMBL" id="EAAA01001171">
    <property type="status" value="NOT_ANNOTATED_CDS"/>
    <property type="molecule type" value="Genomic_DNA"/>
</dbReference>
<organism evidence="1 2">
    <name type="scientific">Ciona intestinalis</name>
    <name type="common">Transparent sea squirt</name>
    <name type="synonym">Ascidia intestinalis</name>
    <dbReference type="NCBI Taxonomy" id="7719"/>
    <lineage>
        <taxon>Eukaryota</taxon>
        <taxon>Metazoa</taxon>
        <taxon>Chordata</taxon>
        <taxon>Tunicata</taxon>
        <taxon>Ascidiacea</taxon>
        <taxon>Phlebobranchia</taxon>
        <taxon>Cionidae</taxon>
        <taxon>Ciona</taxon>
    </lineage>
</organism>
<dbReference type="Ensembl" id="ENSCINT00000032169.1">
    <property type="protein sequence ID" value="ENSCINP00000034956.1"/>
    <property type="gene ID" value="ENSCING00000024493.1"/>
</dbReference>
<reference evidence="1" key="3">
    <citation type="submission" date="2025-08" db="UniProtKB">
        <authorList>
            <consortium name="Ensembl"/>
        </authorList>
    </citation>
    <scope>IDENTIFICATION</scope>
</reference>